<dbReference type="AlphaFoldDB" id="A0A1R4H838"/>
<accession>A0A1R4H838</accession>
<proteinExistence type="predicted"/>
<gene>
    <name evidence="1" type="ORF">CRENPOLYSF1_280020</name>
</gene>
<dbReference type="Gene3D" id="1.20.1220.20">
    <property type="entry name" value="Uncharcterised protein PF01724"/>
    <property type="match status" value="1"/>
</dbReference>
<evidence type="ECO:0000313" key="1">
    <source>
        <dbReference type="EMBL" id="SJM92425.1"/>
    </source>
</evidence>
<dbReference type="Proteomes" id="UP000195667">
    <property type="component" value="Unassembled WGS sequence"/>
</dbReference>
<dbReference type="RefSeq" id="WP_140396825.1">
    <property type="nucleotide sequence ID" value="NZ_FUKI01000102.1"/>
</dbReference>
<dbReference type="Pfam" id="PF01724">
    <property type="entry name" value="DUF29"/>
    <property type="match status" value="1"/>
</dbReference>
<sequence>MCNKKFDLLELEHIADDIEDVGKSEQGELASRKYIIGQLIAAKH</sequence>
<reference evidence="2" key="1">
    <citation type="submission" date="2017-02" db="EMBL/GenBank/DDBJ databases">
        <authorList>
            <person name="Daims H."/>
        </authorList>
    </citation>
    <scope>NUCLEOTIDE SEQUENCE [LARGE SCALE GENOMIC DNA]</scope>
</reference>
<dbReference type="EMBL" id="FUKI01000102">
    <property type="protein sequence ID" value="SJM92425.1"/>
    <property type="molecule type" value="Genomic_DNA"/>
</dbReference>
<protein>
    <submittedName>
        <fullName evidence="1">Uncharacterized protein</fullName>
    </submittedName>
</protein>
<keyword evidence="2" id="KW-1185">Reference proteome</keyword>
<organism evidence="1 2">
    <name type="scientific">Crenothrix polyspora</name>
    <dbReference type="NCBI Taxonomy" id="360316"/>
    <lineage>
        <taxon>Bacteria</taxon>
        <taxon>Pseudomonadati</taxon>
        <taxon>Pseudomonadota</taxon>
        <taxon>Gammaproteobacteria</taxon>
        <taxon>Methylococcales</taxon>
        <taxon>Crenotrichaceae</taxon>
        <taxon>Crenothrix</taxon>
    </lineage>
</organism>
<evidence type="ECO:0000313" key="2">
    <source>
        <dbReference type="Proteomes" id="UP000195667"/>
    </source>
</evidence>
<name>A0A1R4H838_9GAMM</name>